<gene>
    <name evidence="1" type="ORF">GCM10009858_19850</name>
</gene>
<evidence type="ECO:0000313" key="1">
    <source>
        <dbReference type="EMBL" id="GAA2482145.1"/>
    </source>
</evidence>
<dbReference type="EMBL" id="BAAARE010000008">
    <property type="protein sequence ID" value="GAA2482145.1"/>
    <property type="molecule type" value="Genomic_DNA"/>
</dbReference>
<organism evidence="1 2">
    <name type="scientific">Terrabacter carboxydivorans</name>
    <dbReference type="NCBI Taxonomy" id="619730"/>
    <lineage>
        <taxon>Bacteria</taxon>
        <taxon>Bacillati</taxon>
        <taxon>Actinomycetota</taxon>
        <taxon>Actinomycetes</taxon>
        <taxon>Micrococcales</taxon>
        <taxon>Intrasporangiaceae</taxon>
        <taxon>Terrabacter</taxon>
    </lineage>
</organism>
<dbReference type="Proteomes" id="UP001500730">
    <property type="component" value="Unassembled WGS sequence"/>
</dbReference>
<evidence type="ECO:0000313" key="2">
    <source>
        <dbReference type="Proteomes" id="UP001500730"/>
    </source>
</evidence>
<name>A0ABN3LDE9_9MICO</name>
<keyword evidence="2" id="KW-1185">Reference proteome</keyword>
<sequence>MRARTHGPRSFDAVAVGQRETDAWVASYRHEWLAFLRVSVGMVAAGLGMNRRDTVRGAALVLRANPAWAPFPHNDPRRARDLVRRFCAIAARSGDVSPDPALVPSHAALLDAVSRARG</sequence>
<comment type="caution">
    <text evidence="1">The sequence shown here is derived from an EMBL/GenBank/DDBJ whole genome shotgun (WGS) entry which is preliminary data.</text>
</comment>
<reference evidence="1 2" key="1">
    <citation type="journal article" date="2019" name="Int. J. Syst. Evol. Microbiol.">
        <title>The Global Catalogue of Microorganisms (GCM) 10K type strain sequencing project: providing services to taxonomists for standard genome sequencing and annotation.</title>
        <authorList>
            <consortium name="The Broad Institute Genomics Platform"/>
            <consortium name="The Broad Institute Genome Sequencing Center for Infectious Disease"/>
            <person name="Wu L."/>
            <person name="Ma J."/>
        </authorList>
    </citation>
    <scope>NUCLEOTIDE SEQUENCE [LARGE SCALE GENOMIC DNA]</scope>
    <source>
        <strain evidence="1 2">JCM 16259</strain>
    </source>
</reference>
<dbReference type="RefSeq" id="WP_344254730.1">
    <property type="nucleotide sequence ID" value="NZ_BAAARE010000008.1"/>
</dbReference>
<proteinExistence type="predicted"/>
<protein>
    <submittedName>
        <fullName evidence="1">Uncharacterized protein</fullName>
    </submittedName>
</protein>
<accession>A0ABN3LDE9</accession>